<accession>A0A0P6VIT4</accession>
<organism evidence="2 3">
    <name type="scientific">Prosthecodimorpha hirschii</name>
    <dbReference type="NCBI Taxonomy" id="665126"/>
    <lineage>
        <taxon>Bacteria</taxon>
        <taxon>Pseudomonadati</taxon>
        <taxon>Pseudomonadota</taxon>
        <taxon>Alphaproteobacteria</taxon>
        <taxon>Hyphomicrobiales</taxon>
        <taxon>Ancalomicrobiaceae</taxon>
        <taxon>Prosthecodimorpha</taxon>
    </lineage>
</organism>
<keyword evidence="3" id="KW-1185">Reference proteome</keyword>
<proteinExistence type="predicted"/>
<feature type="chain" id="PRO_5006131565" evidence="1">
    <location>
        <begin position="30"/>
        <end position="191"/>
    </location>
</feature>
<evidence type="ECO:0000256" key="1">
    <source>
        <dbReference type="SAM" id="SignalP"/>
    </source>
</evidence>
<dbReference type="AlphaFoldDB" id="A0A0P6VIT4"/>
<evidence type="ECO:0000313" key="3">
    <source>
        <dbReference type="Proteomes" id="UP000048984"/>
    </source>
</evidence>
<protein>
    <submittedName>
        <fullName evidence="2">Uncharacterized protein</fullName>
    </submittedName>
</protein>
<dbReference type="EMBL" id="LJYW01000001">
    <property type="protein sequence ID" value="KPL52062.1"/>
    <property type="molecule type" value="Genomic_DNA"/>
</dbReference>
<dbReference type="RefSeq" id="WP_054358225.1">
    <property type="nucleotide sequence ID" value="NZ_LJYW01000001.1"/>
</dbReference>
<comment type="caution">
    <text evidence="2">The sequence shown here is derived from an EMBL/GenBank/DDBJ whole genome shotgun (WGS) entry which is preliminary data.</text>
</comment>
<evidence type="ECO:0000313" key="2">
    <source>
        <dbReference type="EMBL" id="KPL52062.1"/>
    </source>
</evidence>
<reference evidence="2 3" key="2">
    <citation type="submission" date="2015-10" db="EMBL/GenBank/DDBJ databases">
        <title>Draft Genome Sequence of Prosthecomicrobium hirschii ATCC 27832.</title>
        <authorList>
            <person name="Daniel J."/>
            <person name="Givan S.A."/>
            <person name="Brun Y.V."/>
            <person name="Brown P.J."/>
        </authorList>
    </citation>
    <scope>NUCLEOTIDE SEQUENCE [LARGE SCALE GENOMIC DNA]</scope>
    <source>
        <strain evidence="2 3">16</strain>
    </source>
</reference>
<reference evidence="2 3" key="1">
    <citation type="submission" date="2015-09" db="EMBL/GenBank/DDBJ databases">
        <authorList>
            <person name="Jackson K.R."/>
            <person name="Lunt B.L."/>
            <person name="Fisher J.N.B."/>
            <person name="Gardner A.V."/>
            <person name="Bailey M.E."/>
            <person name="Deus L.M."/>
            <person name="Earl A.S."/>
            <person name="Gibby P.D."/>
            <person name="Hartmann K.A."/>
            <person name="Liu J.E."/>
            <person name="Manci A.M."/>
            <person name="Nielsen D.A."/>
            <person name="Solomon M.B."/>
            <person name="Breakwell D.P."/>
            <person name="Burnett S.H."/>
            <person name="Grose J.H."/>
        </authorList>
    </citation>
    <scope>NUCLEOTIDE SEQUENCE [LARGE SCALE GENOMIC DNA]</scope>
    <source>
        <strain evidence="2 3">16</strain>
    </source>
</reference>
<keyword evidence="1" id="KW-0732">Signal</keyword>
<feature type="signal peptide" evidence="1">
    <location>
        <begin position="1"/>
        <end position="29"/>
    </location>
</feature>
<gene>
    <name evidence="2" type="ORF">ABB55_07330</name>
</gene>
<dbReference type="Proteomes" id="UP000048984">
    <property type="component" value="Unassembled WGS sequence"/>
</dbReference>
<name>A0A0P6VIT4_9HYPH</name>
<sequence>MNRMLSTALLAAAAALALTGASVTPSAAASDVAWSSPAAGCSVAEGRDLVEISGPTVRFMPGKTGAIRLVCPISHVRFGNAAGDAAQLGGMTIRFQDSSGADPSAVLAVELVRTAIATGISTAIGGFKSDQIALTLPAGVEQNIAPSSFQLDFAANFYHVDVILKRGTPDKVVSVTGLALTSPFLRFTRTF</sequence>